<keyword evidence="2" id="KW-0436">Ligase</keyword>
<evidence type="ECO:0000256" key="5">
    <source>
        <dbReference type="ARBA" id="ARBA00022917"/>
    </source>
</evidence>
<dbReference type="PANTHER" id="PTHR22594:SF5">
    <property type="entry name" value="ASPARTATE--TRNA LIGASE, MITOCHONDRIAL"/>
    <property type="match status" value="1"/>
</dbReference>
<dbReference type="InterPro" id="IPR045864">
    <property type="entry name" value="aa-tRNA-synth_II/BPL/LPL"/>
</dbReference>
<dbReference type="Gene3D" id="2.40.50.140">
    <property type="entry name" value="Nucleic acid-binding proteins"/>
    <property type="match status" value="1"/>
</dbReference>
<dbReference type="SUPFAM" id="SSF55681">
    <property type="entry name" value="Class II aaRS and biotin synthetases"/>
    <property type="match status" value="1"/>
</dbReference>
<dbReference type="CDD" id="cd04317">
    <property type="entry name" value="EcAspRS_like_N"/>
    <property type="match status" value="1"/>
</dbReference>
<evidence type="ECO:0000313" key="8">
    <source>
        <dbReference type="EnsemblMetazoa" id="NP_001192099.1"/>
    </source>
</evidence>
<dbReference type="KEGG" id="api:100167658"/>
<dbReference type="InterPro" id="IPR004524">
    <property type="entry name" value="Asp-tRNA-ligase_1"/>
</dbReference>
<dbReference type="InterPro" id="IPR002312">
    <property type="entry name" value="Asp/Asn-tRNA-synth_IIb"/>
</dbReference>
<dbReference type="RefSeq" id="NP_001192099.1">
    <property type="nucleotide sequence ID" value="NM_001205170.1"/>
</dbReference>
<dbReference type="Pfam" id="PF00152">
    <property type="entry name" value="tRNA-synt_2"/>
    <property type="match status" value="1"/>
</dbReference>
<dbReference type="InterPro" id="IPR012340">
    <property type="entry name" value="NA-bd_OB-fold"/>
</dbReference>
<evidence type="ECO:0000256" key="3">
    <source>
        <dbReference type="ARBA" id="ARBA00022741"/>
    </source>
</evidence>
<reference evidence="9" key="1">
    <citation type="submission" date="2010-06" db="EMBL/GenBank/DDBJ databases">
        <authorList>
            <person name="Jiang H."/>
            <person name="Abraham K."/>
            <person name="Ali S."/>
            <person name="Alsbrooks S.L."/>
            <person name="Anim B.N."/>
            <person name="Anosike U.S."/>
            <person name="Attaway T."/>
            <person name="Bandaranaike D.P."/>
            <person name="Battles P.K."/>
            <person name="Bell S.N."/>
            <person name="Bell A.V."/>
            <person name="Beltran B."/>
            <person name="Bickham C."/>
            <person name="Bustamante Y."/>
            <person name="Caleb T."/>
            <person name="Canada A."/>
            <person name="Cardenas V."/>
            <person name="Carter K."/>
            <person name="Chacko J."/>
            <person name="Chandrabose M.N."/>
            <person name="Chavez D."/>
            <person name="Chavez A."/>
            <person name="Chen L."/>
            <person name="Chu H.-S."/>
            <person name="Claassen K.J."/>
            <person name="Cockrell R."/>
            <person name="Collins M."/>
            <person name="Cooper J.A."/>
            <person name="Cree A."/>
            <person name="Curry S.M."/>
            <person name="Da Y."/>
            <person name="Dao M.D."/>
            <person name="Das B."/>
            <person name="Davila M.-L."/>
            <person name="Davy-Carroll L."/>
            <person name="Denson S."/>
            <person name="Dinh H."/>
            <person name="Ebong V.E."/>
            <person name="Edwards J.R."/>
            <person name="Egan A."/>
            <person name="El-Daye J."/>
            <person name="Escobedo L."/>
            <person name="Fernandez S."/>
            <person name="Fernando P.R."/>
            <person name="Flagg N."/>
            <person name="Forbes L.D."/>
            <person name="Fowler R.G."/>
            <person name="Fu Q."/>
            <person name="Gabisi R.A."/>
            <person name="Ganer J."/>
            <person name="Garbino Pronczuk A."/>
            <person name="Garcia R.M."/>
            <person name="Garner T."/>
            <person name="Garrett T.E."/>
            <person name="Gonzalez D.A."/>
            <person name="Hamid H."/>
            <person name="Hawkins E.S."/>
            <person name="Hirani K."/>
            <person name="Hogues M.E."/>
            <person name="Hollins B."/>
            <person name="Hsiao C.-H."/>
            <person name="Jabil R."/>
            <person name="James M.L."/>
            <person name="Jhangiani S.N."/>
            <person name="Johnson B."/>
            <person name="Johnson Q."/>
            <person name="Joshi V."/>
            <person name="Kalu J.B."/>
            <person name="Kam C."/>
            <person name="Kashfia A."/>
            <person name="Keebler J."/>
            <person name="Kisamo H."/>
            <person name="Kovar C.L."/>
            <person name="Lago L.A."/>
            <person name="Lai C.-Y."/>
            <person name="Laidlaw J."/>
            <person name="Lara F."/>
            <person name="Le T.-K."/>
            <person name="Lee S.L."/>
            <person name="Legall F.H."/>
            <person name="Lemon S.J."/>
            <person name="Lewis L.R."/>
            <person name="Li B."/>
            <person name="Liu Y."/>
            <person name="Liu Y.-S."/>
            <person name="Lopez J."/>
            <person name="Lozado R.J."/>
            <person name="Lu J."/>
            <person name="Madu R.C."/>
            <person name="Maheshwari M."/>
            <person name="Maheshwari R."/>
            <person name="Malloy K."/>
            <person name="Martinez E."/>
            <person name="Mathew T."/>
            <person name="Mercado I.C."/>
            <person name="Mercado C."/>
            <person name="Meyer B."/>
            <person name="Montgomery K."/>
            <person name="Morgan M.B."/>
            <person name="Munidasa M."/>
            <person name="Nazareth L.V."/>
            <person name="Nelson J."/>
            <person name="Ng B.M."/>
            <person name="Nguyen N.B."/>
            <person name="Nguyen P.Q."/>
            <person name="Nguyen T."/>
            <person name="Obregon M."/>
            <person name="Okwuonu G.O."/>
            <person name="Onwere C.G."/>
            <person name="Orozco G."/>
            <person name="Parra A."/>
            <person name="Patel S."/>
            <person name="Patil S."/>
            <person name="Perez A."/>
            <person name="Perez Y."/>
            <person name="Pham C."/>
            <person name="Primus E.L."/>
            <person name="Pu L.-L."/>
            <person name="Puazo M."/>
            <person name="Qin X."/>
            <person name="Quiroz J.B."/>
            <person name="Reese J."/>
            <person name="Richards S."/>
            <person name="Rives C.M."/>
            <person name="Robberts R."/>
            <person name="Ruiz S.J."/>
            <person name="Ruiz M.J."/>
            <person name="Santibanez J."/>
            <person name="Schneider B.W."/>
            <person name="Sisson I."/>
            <person name="Smith M."/>
            <person name="Sodergren E."/>
            <person name="Song X.-Z."/>
            <person name="Song B.B."/>
            <person name="Summersgill H."/>
            <person name="Thelus R."/>
            <person name="Thornton R.D."/>
            <person name="Trejos Z.Y."/>
            <person name="Usmani K."/>
            <person name="Vattathil S."/>
            <person name="Villasana D."/>
            <person name="Walker D.L."/>
            <person name="Wang S."/>
            <person name="Wang K."/>
            <person name="White C.S."/>
            <person name="Williams A.C."/>
            <person name="Williamson J."/>
            <person name="Wilson K."/>
            <person name="Woghiren I.O."/>
            <person name="Woodworth J.R."/>
            <person name="Worley K.C."/>
            <person name="Wright R.A."/>
            <person name="Wu W."/>
            <person name="Young L."/>
            <person name="Zhang L."/>
            <person name="Zhang J."/>
            <person name="Zhu Y."/>
            <person name="Muzny D.M."/>
            <person name="Weinstock G."/>
            <person name="Gibbs R.A."/>
        </authorList>
    </citation>
    <scope>NUCLEOTIDE SEQUENCE [LARGE SCALE GENOMIC DNA]</scope>
    <source>
        <strain evidence="9">LSR1</strain>
    </source>
</reference>
<dbReference type="PROSITE" id="PS50862">
    <property type="entry name" value="AA_TRNA_LIGASE_II"/>
    <property type="match status" value="1"/>
</dbReference>
<dbReference type="GO" id="GO:0004815">
    <property type="term" value="F:aspartate-tRNA ligase activity"/>
    <property type="evidence" value="ECO:0007669"/>
    <property type="project" value="TreeGrafter"/>
</dbReference>
<protein>
    <recommendedName>
        <fullName evidence="7">Aminoacyl-transfer RNA synthetases class-II family profile domain-containing protein</fullName>
    </recommendedName>
</protein>
<keyword evidence="9" id="KW-1185">Reference proteome</keyword>
<keyword evidence="5" id="KW-0648">Protein biosynthesis</keyword>
<evidence type="ECO:0000313" key="9">
    <source>
        <dbReference type="Proteomes" id="UP000007819"/>
    </source>
</evidence>
<organism evidence="8 9">
    <name type="scientific">Acyrthosiphon pisum</name>
    <name type="common">Pea aphid</name>
    <dbReference type="NCBI Taxonomy" id="7029"/>
    <lineage>
        <taxon>Eukaryota</taxon>
        <taxon>Metazoa</taxon>
        <taxon>Ecdysozoa</taxon>
        <taxon>Arthropoda</taxon>
        <taxon>Hexapoda</taxon>
        <taxon>Insecta</taxon>
        <taxon>Pterygota</taxon>
        <taxon>Neoptera</taxon>
        <taxon>Paraneoptera</taxon>
        <taxon>Hemiptera</taxon>
        <taxon>Sternorrhyncha</taxon>
        <taxon>Aphidomorpha</taxon>
        <taxon>Aphidoidea</taxon>
        <taxon>Aphididae</taxon>
        <taxon>Macrosiphini</taxon>
        <taxon>Acyrthosiphon</taxon>
    </lineage>
</organism>
<evidence type="ECO:0000259" key="7">
    <source>
        <dbReference type="PROSITE" id="PS50862"/>
    </source>
</evidence>
<dbReference type="Gene3D" id="3.30.1360.30">
    <property type="entry name" value="GAD-like domain"/>
    <property type="match status" value="1"/>
</dbReference>
<name>A0A8R1TGR1_ACYPI</name>
<comment type="similarity">
    <text evidence="1">Belongs to the class-II aminoacyl-tRNA synthetase family. Type 1 subfamily.</text>
</comment>
<dbReference type="PRINTS" id="PR01042">
    <property type="entry name" value="TRNASYNTHASP"/>
</dbReference>
<dbReference type="GO" id="GO:0003676">
    <property type="term" value="F:nucleic acid binding"/>
    <property type="evidence" value="ECO:0007669"/>
    <property type="project" value="InterPro"/>
</dbReference>
<dbReference type="SUPFAM" id="SSF50249">
    <property type="entry name" value="Nucleic acid-binding proteins"/>
    <property type="match status" value="1"/>
</dbReference>
<dbReference type="PANTHER" id="PTHR22594">
    <property type="entry name" value="ASPARTYL/LYSYL-TRNA SYNTHETASE"/>
    <property type="match status" value="1"/>
</dbReference>
<proteinExistence type="inferred from homology"/>
<dbReference type="InterPro" id="IPR047089">
    <property type="entry name" value="Asp-tRNA-ligase_1_N"/>
</dbReference>
<keyword evidence="6" id="KW-0030">Aminoacyl-tRNA synthetase</keyword>
<dbReference type="AlphaFoldDB" id="A0A8R1TGR1"/>
<dbReference type="GO" id="GO:0005524">
    <property type="term" value="F:ATP binding"/>
    <property type="evidence" value="ECO:0007669"/>
    <property type="project" value="UniProtKB-KW"/>
</dbReference>
<accession>A0A8R1TGR1</accession>
<dbReference type="InterPro" id="IPR004364">
    <property type="entry name" value="Aa-tRNA-synt_II"/>
</dbReference>
<dbReference type="CTD" id="55157"/>
<dbReference type="EnsemblMetazoa" id="NM_001205170.1">
    <property type="protein sequence ID" value="NP_001192099.1"/>
    <property type="gene ID" value="GeneID_100167658"/>
</dbReference>
<dbReference type="InterPro" id="IPR004115">
    <property type="entry name" value="GAD-like_sf"/>
</dbReference>
<evidence type="ECO:0000256" key="6">
    <source>
        <dbReference type="ARBA" id="ARBA00023146"/>
    </source>
</evidence>
<dbReference type="NCBIfam" id="TIGR00459">
    <property type="entry name" value="aspS_bact"/>
    <property type="match status" value="1"/>
</dbReference>
<dbReference type="GO" id="GO:0006422">
    <property type="term" value="P:aspartyl-tRNA aminoacylation"/>
    <property type="evidence" value="ECO:0007669"/>
    <property type="project" value="TreeGrafter"/>
</dbReference>
<sequence length="645" mass="73691">MYHTKYLIGGKTNLFLQKYINQSLMSSDLKILSANIKNNILTKRYKFSIAKTQDIKEIVKEHKYVSGLHNFSNVNLYTSRTHTCDQLRNEDCGKSVILCGWLEYVRLNRFIILRDGYGSTQLVIPENASTELNDFIKQIPLESVLMCYGSVKLRPVGEINKDQSTGMIEVIVDQLLLLNAVDTKLPFQLRKFNKANESLRLKYRYLDLRYPEMQYNLRLRSKLLMKMREFLINHREFVEVETPTLFKKTHGGAQEFIVPTHEKGKCYSLVQSPQQLKQMLMVGSMDRYFQVAKCYRDEGAKSDRQPEFTQLDIEMSFTNQDGVMLLIEELLSFVWPSELGKIKIPFPRLSYEEAMVTYGSDKPDIGRSTKISNWTKYIPNATNEVFALVLKNAEDKLTKKQINDLKILISTNYPDVKFSLLNIRSVETFKENIKKIINGIDVAAMLAADNISEHDLVAIASGSKYKSLSVLGKINEHFKVDNSSDDRWRFVWIINFPLFEMDSNQIQSVHHPFTQPQTEITSDNLLEVKGFHYDLVLNGSEVGGGSIRIHDANLQTKVIGSILNIPIETMSHLVEALKSGCPPHGGIALGVDRLLSILCNTNSIRDVIAFPKTFEGKDLLSGAPTEITTEDMKRYHLKIDNIEKS</sequence>
<evidence type="ECO:0000256" key="2">
    <source>
        <dbReference type="ARBA" id="ARBA00022598"/>
    </source>
</evidence>
<dbReference type="Gene3D" id="3.30.930.10">
    <property type="entry name" value="Bira Bifunctional Protein, Domain 2"/>
    <property type="match status" value="1"/>
</dbReference>
<dbReference type="NCBIfam" id="NF001750">
    <property type="entry name" value="PRK00476.1"/>
    <property type="match status" value="1"/>
</dbReference>
<dbReference type="GeneID" id="100167658"/>
<dbReference type="Pfam" id="PF01336">
    <property type="entry name" value="tRNA_anti-codon"/>
    <property type="match status" value="1"/>
</dbReference>
<feature type="domain" description="Aminoacyl-transfer RNA synthetases class-II family profile" evidence="7">
    <location>
        <begin position="217"/>
        <end position="611"/>
    </location>
</feature>
<dbReference type="HAMAP" id="MF_00044">
    <property type="entry name" value="Asp_tRNA_synth_type1"/>
    <property type="match status" value="1"/>
</dbReference>
<dbReference type="InterPro" id="IPR004365">
    <property type="entry name" value="NA-bd_OB_tRNA"/>
</dbReference>
<keyword evidence="4" id="KW-0067">ATP-binding</keyword>
<dbReference type="OrthoDB" id="439710at2759"/>
<keyword evidence="3" id="KW-0547">Nucleotide-binding</keyword>
<dbReference type="Proteomes" id="UP000007819">
    <property type="component" value="Chromosome X"/>
</dbReference>
<evidence type="ECO:0000256" key="1">
    <source>
        <dbReference type="ARBA" id="ARBA00006303"/>
    </source>
</evidence>
<evidence type="ECO:0000256" key="4">
    <source>
        <dbReference type="ARBA" id="ARBA00022840"/>
    </source>
</evidence>
<reference evidence="8" key="2">
    <citation type="submission" date="2022-06" db="UniProtKB">
        <authorList>
            <consortium name="EnsemblMetazoa"/>
        </authorList>
    </citation>
    <scope>IDENTIFICATION</scope>
</reference>
<dbReference type="GO" id="GO:0005739">
    <property type="term" value="C:mitochondrion"/>
    <property type="evidence" value="ECO:0007669"/>
    <property type="project" value="TreeGrafter"/>
</dbReference>
<dbReference type="InterPro" id="IPR006195">
    <property type="entry name" value="aa-tRNA-synth_II"/>
</dbReference>